<organism evidence="1 2">
    <name type="scientific">Dunaliella salina</name>
    <name type="common">Green alga</name>
    <name type="synonym">Protococcus salinus</name>
    <dbReference type="NCBI Taxonomy" id="3046"/>
    <lineage>
        <taxon>Eukaryota</taxon>
        <taxon>Viridiplantae</taxon>
        <taxon>Chlorophyta</taxon>
        <taxon>core chlorophytes</taxon>
        <taxon>Chlorophyceae</taxon>
        <taxon>CS clade</taxon>
        <taxon>Chlamydomonadales</taxon>
        <taxon>Dunaliellaceae</taxon>
        <taxon>Dunaliella</taxon>
    </lineage>
</organism>
<comment type="caution">
    <text evidence="1">The sequence shown here is derived from an EMBL/GenBank/DDBJ whole genome shotgun (WGS) entry which is preliminary data.</text>
</comment>
<keyword evidence="2" id="KW-1185">Reference proteome</keyword>
<evidence type="ECO:0008006" key="3">
    <source>
        <dbReference type="Google" id="ProtNLM"/>
    </source>
</evidence>
<accession>A0ABQ7H232</accession>
<protein>
    <recommendedName>
        <fullName evidence="3">Encoded protein</fullName>
    </recommendedName>
</protein>
<proteinExistence type="predicted"/>
<dbReference type="Proteomes" id="UP000815325">
    <property type="component" value="Unassembled WGS sequence"/>
</dbReference>
<reference evidence="1" key="1">
    <citation type="submission" date="2017-08" db="EMBL/GenBank/DDBJ databases">
        <authorList>
            <person name="Polle J.E."/>
            <person name="Barry K."/>
            <person name="Cushman J."/>
            <person name="Schmutz J."/>
            <person name="Tran D."/>
            <person name="Hathwaick L.T."/>
            <person name="Yim W.C."/>
            <person name="Jenkins J."/>
            <person name="Mckie-Krisberg Z.M."/>
            <person name="Prochnik S."/>
            <person name="Lindquist E."/>
            <person name="Dockter R.B."/>
            <person name="Adam C."/>
            <person name="Molina H."/>
            <person name="Bunkerborg J."/>
            <person name="Jin E."/>
            <person name="Buchheim M."/>
            <person name="Magnuson J."/>
        </authorList>
    </citation>
    <scope>NUCLEOTIDE SEQUENCE</scope>
    <source>
        <strain evidence="1">CCAP 19/18</strain>
    </source>
</reference>
<name>A0ABQ7H232_DUNSA</name>
<gene>
    <name evidence="1" type="ORF">DUNSADRAFT_15121</name>
</gene>
<evidence type="ECO:0000313" key="2">
    <source>
        <dbReference type="Proteomes" id="UP000815325"/>
    </source>
</evidence>
<sequence length="111" mass="12241">MSSGLLLCLGRTKHTFISVQPPRKPVAAAVLPCGCTRLQPGSTVATRALMISRICRQVNIRNYRHLLMPTLLGDCNPPTHEGMHTPNTGSQRPTILSHQACKIQRTPRIFC</sequence>
<evidence type="ECO:0000313" key="1">
    <source>
        <dbReference type="EMBL" id="KAF5840921.1"/>
    </source>
</evidence>
<dbReference type="EMBL" id="MU069500">
    <property type="protein sequence ID" value="KAF5840921.1"/>
    <property type="molecule type" value="Genomic_DNA"/>
</dbReference>